<protein>
    <recommendedName>
        <fullName evidence="2">Reverse transcriptase Ty1/copia-type domain-containing protein</fullName>
    </recommendedName>
</protein>
<dbReference type="SUPFAM" id="SSF53098">
    <property type="entry name" value="Ribonuclease H-like"/>
    <property type="match status" value="1"/>
</dbReference>
<dbReference type="Pfam" id="PF07727">
    <property type="entry name" value="RVT_2"/>
    <property type="match status" value="1"/>
</dbReference>
<evidence type="ECO:0000313" key="3">
    <source>
        <dbReference type="EnsemblPlants" id="cds.evm.model.09.1068"/>
    </source>
</evidence>
<dbReference type="PANTHER" id="PTHR11439">
    <property type="entry name" value="GAG-POL-RELATED RETROTRANSPOSON"/>
    <property type="match status" value="1"/>
</dbReference>
<dbReference type="OMA" id="LLKLWHI"/>
<dbReference type="SUPFAM" id="SSF56672">
    <property type="entry name" value="DNA/RNA polymerases"/>
    <property type="match status" value="1"/>
</dbReference>
<dbReference type="CDD" id="cd09272">
    <property type="entry name" value="RNase_HI_RT_Ty1"/>
    <property type="match status" value="1"/>
</dbReference>
<evidence type="ECO:0000313" key="4">
    <source>
        <dbReference type="Proteomes" id="UP000596661"/>
    </source>
</evidence>
<name>A0A803QD96_CANSA</name>
<proteinExistence type="predicted"/>
<feature type="compositionally biased region" description="Polar residues" evidence="1">
    <location>
        <begin position="63"/>
        <end position="76"/>
    </location>
</feature>
<dbReference type="EnsemblPlants" id="evm.model.09.1068">
    <property type="protein sequence ID" value="cds.evm.model.09.1068"/>
    <property type="gene ID" value="evm.TU.09.1068"/>
</dbReference>
<evidence type="ECO:0000256" key="1">
    <source>
        <dbReference type="SAM" id="MobiDB-lite"/>
    </source>
</evidence>
<feature type="compositionally biased region" description="Polar residues" evidence="1">
    <location>
        <begin position="125"/>
        <end position="150"/>
    </location>
</feature>
<dbReference type="AlphaFoldDB" id="A0A803QD96"/>
<dbReference type="InterPro" id="IPR012337">
    <property type="entry name" value="RNaseH-like_sf"/>
</dbReference>
<dbReference type="InterPro" id="IPR013103">
    <property type="entry name" value="RVT_2"/>
</dbReference>
<sequence length="536" mass="60434">MGLTLLAQASMPLKFWCDAFLTAVYLINRLPTPVLGNISPTEILFTRKPDYKHLKTFGVACYPQSQSPTHHNTSSQTDRDPDLNSNEALSDNIDSQQVFSHDHDSNYAIENIEIQSENSEIQSQDQEPTNQQATDQNTQPPAAPLTSTHPMVTRAKDGIFKPKVYMGKLQQSTLTNYPSLLLKLWHILFTNSKADSSLFFLKNAADIVFVLIYVDDIIVTGNNAQKLKQFTVKLNKVFALKDLGLLHYFLGIEVFRDETGMYLSQGKYITELLEKNNMTHLKLCPTPMTVGKTLSIEDGTLLNNPTEYRSLIGTLQYLTHTRPDISFSVNKLSQFLKAPTDVHWSAAKRILRYLKNTQDHGLHIKPSDRLTLTSFTDADWACCPDDRRSVAGYCVYFGDSLVSWSSKKQAVVSRSSTESEYRALAQVTAELTWIQSLLQEVQFPLKHTPIIWCDNMGASALASNPVYHARTKHIELDVHFVRDKVLAKALDIRYIPSHDQVADCLTKSLSNSRFHFLVDKLGVVHTPLSLRGGVRK</sequence>
<dbReference type="Gramene" id="evm.model.09.1068">
    <property type="protein sequence ID" value="cds.evm.model.09.1068"/>
    <property type="gene ID" value="evm.TU.09.1068"/>
</dbReference>
<feature type="region of interest" description="Disordered" evidence="1">
    <location>
        <begin position="63"/>
        <end position="88"/>
    </location>
</feature>
<dbReference type="PANTHER" id="PTHR11439:SF467">
    <property type="entry name" value="INTEGRASE CATALYTIC DOMAIN-CONTAINING PROTEIN"/>
    <property type="match status" value="1"/>
</dbReference>
<keyword evidence="4" id="KW-1185">Reference proteome</keyword>
<evidence type="ECO:0000259" key="2">
    <source>
        <dbReference type="Pfam" id="PF07727"/>
    </source>
</evidence>
<organism evidence="3 4">
    <name type="scientific">Cannabis sativa</name>
    <name type="common">Hemp</name>
    <name type="synonym">Marijuana</name>
    <dbReference type="NCBI Taxonomy" id="3483"/>
    <lineage>
        <taxon>Eukaryota</taxon>
        <taxon>Viridiplantae</taxon>
        <taxon>Streptophyta</taxon>
        <taxon>Embryophyta</taxon>
        <taxon>Tracheophyta</taxon>
        <taxon>Spermatophyta</taxon>
        <taxon>Magnoliopsida</taxon>
        <taxon>eudicotyledons</taxon>
        <taxon>Gunneridae</taxon>
        <taxon>Pentapetalae</taxon>
        <taxon>rosids</taxon>
        <taxon>fabids</taxon>
        <taxon>Rosales</taxon>
        <taxon>Cannabaceae</taxon>
        <taxon>Cannabis</taxon>
    </lineage>
</organism>
<feature type="domain" description="Reverse transcriptase Ty1/copia-type" evidence="2">
    <location>
        <begin position="169"/>
        <end position="289"/>
    </location>
</feature>
<reference evidence="3" key="2">
    <citation type="submission" date="2021-03" db="UniProtKB">
        <authorList>
            <consortium name="EnsemblPlants"/>
        </authorList>
    </citation>
    <scope>IDENTIFICATION</scope>
</reference>
<accession>A0A803QD96</accession>
<feature type="region of interest" description="Disordered" evidence="1">
    <location>
        <begin position="119"/>
        <end position="151"/>
    </location>
</feature>
<dbReference type="Proteomes" id="UP000596661">
    <property type="component" value="Chromosome 9"/>
</dbReference>
<dbReference type="InterPro" id="IPR043502">
    <property type="entry name" value="DNA/RNA_pol_sf"/>
</dbReference>
<dbReference type="EMBL" id="UZAU01000737">
    <property type="status" value="NOT_ANNOTATED_CDS"/>
    <property type="molecule type" value="Genomic_DNA"/>
</dbReference>
<reference evidence="3" key="1">
    <citation type="submission" date="2018-11" db="EMBL/GenBank/DDBJ databases">
        <authorList>
            <person name="Grassa J C."/>
        </authorList>
    </citation>
    <scope>NUCLEOTIDE SEQUENCE [LARGE SCALE GENOMIC DNA]</scope>
</reference>